<keyword evidence="2" id="KW-1185">Reference proteome</keyword>
<name>A0ABS8KVL7_9HYPH</name>
<organism evidence="1 2">
    <name type="scientific">Reyranella aquatilis</name>
    <dbReference type="NCBI Taxonomy" id="2035356"/>
    <lineage>
        <taxon>Bacteria</taxon>
        <taxon>Pseudomonadati</taxon>
        <taxon>Pseudomonadota</taxon>
        <taxon>Alphaproteobacteria</taxon>
        <taxon>Hyphomicrobiales</taxon>
        <taxon>Reyranellaceae</taxon>
        <taxon>Reyranella</taxon>
    </lineage>
</organism>
<reference evidence="1 2" key="1">
    <citation type="submission" date="2021-11" db="EMBL/GenBank/DDBJ databases">
        <authorList>
            <person name="Lee D.-H."/>
            <person name="Kim S.-B."/>
        </authorList>
    </citation>
    <scope>NUCLEOTIDE SEQUENCE [LARGE SCALE GENOMIC DNA]</scope>
    <source>
        <strain evidence="1 2">KCTC 52223</strain>
    </source>
</reference>
<protein>
    <submittedName>
        <fullName evidence="1">Uncharacterized protein</fullName>
    </submittedName>
</protein>
<dbReference type="Proteomes" id="UP001198862">
    <property type="component" value="Unassembled WGS sequence"/>
</dbReference>
<dbReference type="EMBL" id="JAJISD010000005">
    <property type="protein sequence ID" value="MCC8430110.1"/>
    <property type="molecule type" value="Genomic_DNA"/>
</dbReference>
<accession>A0ABS8KVL7</accession>
<proteinExistence type="predicted"/>
<dbReference type="RefSeq" id="WP_230551295.1">
    <property type="nucleotide sequence ID" value="NZ_JAJISD010000005.1"/>
</dbReference>
<gene>
    <name evidence="1" type="ORF">LJ725_14130</name>
</gene>
<evidence type="ECO:0000313" key="1">
    <source>
        <dbReference type="EMBL" id="MCC8430110.1"/>
    </source>
</evidence>
<evidence type="ECO:0000313" key="2">
    <source>
        <dbReference type="Proteomes" id="UP001198862"/>
    </source>
</evidence>
<sequence>MSGPKVVRVVTREELEAIGRRQIAAVDAAIAQVRRTLRRFDLEEKALEAAFSSRRQQLEMLLEQGRFDDLQPQAVAQAEYFNGEATRLEGKAIAAIEAAKSRRRRVSDAARTLIAALEASGKPPSAELRDVVSRALAADDMALNACRRVLDQALKALSTYAEAAGGVTEGQAELAKRLGAGTNATSLAEWLAGQPATADAQTKRLDRVLAEFEVRGDASSIEAFGRRAAAIAAEASSSQRRLLTDSLILDARAALDRSKAAEALREELHELQGALGAYSTAEARDAVQTIAAALAGPDASLDASLATAARATIDEAERQLTATARRRAVLAGLATLGYEVRETMATAWARDGRLVVRKPGMTDYGVELAAPADAARLQVRLVGAQTPMQPRSAARDRDHEATWCSEFGTLQTLLAERGGDLQIERAVEVGAQPVKTVAFESALHDATDAQTRGPVSRSL</sequence>
<comment type="caution">
    <text evidence="1">The sequence shown here is derived from an EMBL/GenBank/DDBJ whole genome shotgun (WGS) entry which is preliminary data.</text>
</comment>